<reference evidence="4 5" key="1">
    <citation type="journal article" date="2014" name="PLoS Genet.">
        <title>Phylogenetically driven sequencing of extremely halophilic archaea reveals strategies for static and dynamic osmo-response.</title>
        <authorList>
            <person name="Becker E.A."/>
            <person name="Seitzer P.M."/>
            <person name="Tritt A."/>
            <person name="Larsen D."/>
            <person name="Krusor M."/>
            <person name="Yao A.I."/>
            <person name="Wu D."/>
            <person name="Madern D."/>
            <person name="Eisen J.A."/>
            <person name="Darling A.E."/>
            <person name="Facciotti M.T."/>
        </authorList>
    </citation>
    <scope>NUCLEOTIDE SEQUENCE [LARGE SCALE GENOMIC DNA]</scope>
    <source>
        <strain evidence="4 5">2-9-1</strain>
    </source>
</reference>
<feature type="region of interest" description="Disordered" evidence="1">
    <location>
        <begin position="9"/>
        <end position="36"/>
    </location>
</feature>
<dbReference type="Proteomes" id="UP000011626">
    <property type="component" value="Unassembled WGS sequence"/>
</dbReference>
<organism evidence="4 5">
    <name type="scientific">Halosimplex carlsbadense 2-9-1</name>
    <dbReference type="NCBI Taxonomy" id="797114"/>
    <lineage>
        <taxon>Archaea</taxon>
        <taxon>Methanobacteriati</taxon>
        <taxon>Methanobacteriota</taxon>
        <taxon>Stenosarchaea group</taxon>
        <taxon>Halobacteria</taxon>
        <taxon>Halobacteriales</taxon>
        <taxon>Haloarculaceae</taxon>
        <taxon>Halosimplex</taxon>
    </lineage>
</organism>
<protein>
    <recommendedName>
        <fullName evidence="3">Protein-glutamine gamma-glutamyltransferase-like C-terminal domain-containing protein</fullName>
    </recommendedName>
</protein>
<feature type="region of interest" description="Disordered" evidence="1">
    <location>
        <begin position="630"/>
        <end position="657"/>
    </location>
</feature>
<sequence>MYNYPATAVTAARGAGREGQIVSDTEPTDGTGSGEAAGVDRRQAALVGLCLVGLVVAAFVAPVAPDAGGFDPGRESNADAGGGRDAGGGGSGGGGGGGGGSGGGGGVPGGGGDDIDEPLPIPGDDGAPIERGCGVVVEEDPVPGGVVSVRVYDDLRPAPDVSVWFGDRFVGRTDRAGRVEGRVPYTRELNVTVRVPGEDCEFFRPPAGDGEGDGPVELSVGAGASPAGGVGRAAVDPDRGALGDGPWTGARQQTADGNDTGAYAVSGAVNLSVVGEPYPGTNVTVRAAIAGVPVGRAAVDIDGERAGRTTADGRYELAVPADAAELSVTVERGDFSGSRTVDVWVLDAALVPQEGLPVPGEPALVAAAAGPKPAADAGVALDGSRLGSTDGNGTVAFALPADPRGTVAVETDRQSATTPLWTAYASTILASALLVVVGVAATGVAARVRDRTAARRIATWWVALAVLFVGLAVGEGVGLLVTGALVALAAVVRHRRTVASGGRTVAERSVGLTAWTRRAALAVADGVAAGLDRFAALLGGVASRFAALPSSIGGLAARLWQWFRSFPGRTRRTLTARLTLGRVAGALLAAGVLAGLTYRFGALGLLGGLVALWVAVVAYRRWARRERDTDGEVSEGGRSAVATDRSATGSDEDGRKRRSIRALWRRFASRVKPGSWRQSTPGEVSRAAIERGLPERPVRALTEAFREVEYGDRPTDDRSERARAAFESIEREREDES</sequence>
<comment type="caution">
    <text evidence="4">The sequence shown here is derived from an EMBL/GenBank/DDBJ whole genome shotgun (WGS) entry which is preliminary data.</text>
</comment>
<feature type="transmembrane region" description="Helical" evidence="2">
    <location>
        <begin position="534"/>
        <end position="557"/>
    </location>
</feature>
<keyword evidence="5" id="KW-1185">Reference proteome</keyword>
<evidence type="ECO:0000259" key="3">
    <source>
        <dbReference type="Pfam" id="PF13559"/>
    </source>
</evidence>
<dbReference type="STRING" id="797114.C475_11860"/>
<feature type="domain" description="Protein-glutamine gamma-glutamyltransferase-like C-terminal" evidence="3">
    <location>
        <begin position="661"/>
        <end position="727"/>
    </location>
</feature>
<evidence type="ECO:0000256" key="1">
    <source>
        <dbReference type="SAM" id="MobiDB-lite"/>
    </source>
</evidence>
<gene>
    <name evidence="4" type="ORF">C475_11860</name>
</gene>
<feature type="transmembrane region" description="Helical" evidence="2">
    <location>
        <begin position="458"/>
        <end position="491"/>
    </location>
</feature>
<dbReference type="eggNOG" id="arCOG02170">
    <property type="taxonomic scope" value="Archaea"/>
</dbReference>
<feature type="transmembrane region" description="Helical" evidence="2">
    <location>
        <begin position="578"/>
        <end position="596"/>
    </location>
</feature>
<dbReference type="eggNOG" id="arCOG02085">
    <property type="taxonomic scope" value="Archaea"/>
</dbReference>
<evidence type="ECO:0000256" key="2">
    <source>
        <dbReference type="SAM" id="Phobius"/>
    </source>
</evidence>
<evidence type="ECO:0000313" key="4">
    <source>
        <dbReference type="EMBL" id="ELZ24931.1"/>
    </source>
</evidence>
<keyword evidence="2" id="KW-0812">Transmembrane</keyword>
<name>M0CNV9_9EURY</name>
<dbReference type="AlphaFoldDB" id="M0CNV9"/>
<proteinExistence type="predicted"/>
<feature type="region of interest" description="Disordered" evidence="1">
    <location>
        <begin position="67"/>
        <end position="127"/>
    </location>
</feature>
<evidence type="ECO:0000313" key="5">
    <source>
        <dbReference type="Proteomes" id="UP000011626"/>
    </source>
</evidence>
<dbReference type="InterPro" id="IPR025403">
    <property type="entry name" value="TgpA-like_C"/>
</dbReference>
<feature type="compositionally biased region" description="Gly residues" evidence="1">
    <location>
        <begin position="80"/>
        <end position="112"/>
    </location>
</feature>
<feature type="transmembrane region" description="Helical" evidence="2">
    <location>
        <begin position="421"/>
        <end position="446"/>
    </location>
</feature>
<accession>M0CNV9</accession>
<feature type="transmembrane region" description="Helical" evidence="2">
    <location>
        <begin position="44"/>
        <end position="64"/>
    </location>
</feature>
<keyword evidence="2" id="KW-1133">Transmembrane helix</keyword>
<keyword evidence="2" id="KW-0472">Membrane</keyword>
<dbReference type="EMBL" id="AOIU01000028">
    <property type="protein sequence ID" value="ELZ24931.1"/>
    <property type="molecule type" value="Genomic_DNA"/>
</dbReference>
<feature type="region of interest" description="Disordered" evidence="1">
    <location>
        <begin position="709"/>
        <end position="737"/>
    </location>
</feature>
<feature type="transmembrane region" description="Helical" evidence="2">
    <location>
        <begin position="602"/>
        <end position="619"/>
    </location>
</feature>
<dbReference type="Pfam" id="PF13559">
    <property type="entry name" value="DUF4129"/>
    <property type="match status" value="1"/>
</dbReference>